<comment type="similarity">
    <text evidence="1">Belongs to the histidine acid phosphatase family.</text>
</comment>
<evidence type="ECO:0000256" key="1">
    <source>
        <dbReference type="ARBA" id="ARBA00005375"/>
    </source>
</evidence>
<dbReference type="EMBL" id="JAHLUX010000002">
    <property type="protein sequence ID" value="KAG7820721.1"/>
    <property type="molecule type" value="Genomic_DNA"/>
</dbReference>
<dbReference type="Pfam" id="PF00328">
    <property type="entry name" value="His_Phos_2"/>
    <property type="match status" value="1"/>
</dbReference>
<comment type="caution">
    <text evidence="2">The sequence shown here is derived from an EMBL/GenBank/DDBJ whole genome shotgun (WGS) entry which is preliminary data.</text>
</comment>
<dbReference type="PANTHER" id="PTHR11567">
    <property type="entry name" value="ACID PHOSPHATASE-RELATED"/>
    <property type="match status" value="1"/>
</dbReference>
<dbReference type="InterPro" id="IPR050645">
    <property type="entry name" value="Histidine_acid_phosphatase"/>
</dbReference>
<dbReference type="InterPro" id="IPR029033">
    <property type="entry name" value="His_PPase_superfam"/>
</dbReference>
<evidence type="ECO:0008006" key="4">
    <source>
        <dbReference type="Google" id="ProtNLM"/>
    </source>
</evidence>
<evidence type="ECO:0000313" key="3">
    <source>
        <dbReference type="Proteomes" id="UP001196530"/>
    </source>
</evidence>
<dbReference type="SUPFAM" id="SSF53254">
    <property type="entry name" value="Phosphoglycerate mutase-like"/>
    <property type="match status" value="1"/>
</dbReference>
<dbReference type="GO" id="GO:0016791">
    <property type="term" value="F:phosphatase activity"/>
    <property type="evidence" value="ECO:0007669"/>
    <property type="project" value="TreeGrafter"/>
</dbReference>
<dbReference type="InterPro" id="IPR000560">
    <property type="entry name" value="His_Pase_clade-2"/>
</dbReference>
<evidence type="ECO:0000313" key="2">
    <source>
        <dbReference type="EMBL" id="KAG7820721.1"/>
    </source>
</evidence>
<reference evidence="2" key="1">
    <citation type="journal article" date="2021" name="G3 (Bethesda)">
        <title>Genomic diversity, chromosomal rearrangements, and interspecies hybridization in the ogataea polymorpha species complex.</title>
        <authorList>
            <person name="Hanson S.J."/>
            <person name="Cinneide E.O."/>
            <person name="Salzberg L.I."/>
            <person name="Wolfe K.H."/>
            <person name="McGowan J."/>
            <person name="Fitzpatrick D.A."/>
            <person name="Matlin K."/>
        </authorList>
    </citation>
    <scope>NUCLEOTIDE SEQUENCE</scope>
    <source>
        <strain evidence="2">61-244</strain>
    </source>
</reference>
<dbReference type="GeneID" id="66124856"/>
<gene>
    <name evidence="2" type="ORF">KL928_000805</name>
</gene>
<dbReference type="PANTHER" id="PTHR11567:SF195">
    <property type="entry name" value="ACID PHOSPHATASE, PUTATIVE (AFU_ORTHOLOGUE AFUA_3G14570)-RELATED"/>
    <property type="match status" value="1"/>
</dbReference>
<dbReference type="Gene3D" id="3.40.50.1240">
    <property type="entry name" value="Phosphoglycerate mutase-like"/>
    <property type="match status" value="1"/>
</dbReference>
<dbReference type="RefSeq" id="XP_043061264.1">
    <property type="nucleotide sequence ID" value="XM_043206541.1"/>
</dbReference>
<sequence>MFLLVALAAVASAQIIHHAPIDNEFSELDQVFNTSRGTNGGIYNSSFVPDSSYGQYDFCNMPHVRKDIYPQVDQSEYKLQFVEVIHRHHKRTPYAQNCFPVETLVLYCDEALNNYYSEFKTPAHSGNTTKLSWANYQNQYNPFNFIHNGYNGTCQFPQISYAGLEDSYQHGLDLYGVYGELMSFLPASYDPKLVTFRVTNNVITSQVASAVVKAMYPHEKEIDVKVEADGFDVLEPSYSCGFADDIASEITSSTVWQEHLARAADLYDELDDISGVDPESKDWHVSFDHYFDNTAFRLCHGYGLACNSENSSLCMTQDQAEQIFRLGDFEYNYKYRIHENSTLYAATSYGAYFNELKHRLLEKTTGATSLKYSHNVAHDGSIARILGFLQIDYLRWPGMGSEVVLELYQGLKDGEWYLRALYMGRILTTTGPLGEIDMIPLHDFISYIESMIGKDAEVLVDYCV</sequence>
<proteinExistence type="inferred from homology"/>
<name>A0AAN6DKH9_PICAN</name>
<accession>A0AAN6DKH9</accession>
<dbReference type="AlphaFoldDB" id="A0AAN6DKH9"/>
<organism evidence="2 3">
    <name type="scientific">Pichia angusta</name>
    <name type="common">Yeast</name>
    <name type="synonym">Hansenula polymorpha</name>
    <dbReference type="NCBI Taxonomy" id="870730"/>
    <lineage>
        <taxon>Eukaryota</taxon>
        <taxon>Fungi</taxon>
        <taxon>Dikarya</taxon>
        <taxon>Ascomycota</taxon>
        <taxon>Saccharomycotina</taxon>
        <taxon>Pichiomycetes</taxon>
        <taxon>Pichiales</taxon>
        <taxon>Pichiaceae</taxon>
        <taxon>Ogataea</taxon>
    </lineage>
</organism>
<dbReference type="Proteomes" id="UP001196530">
    <property type="component" value="Unassembled WGS sequence"/>
</dbReference>
<protein>
    <recommendedName>
        <fullName evidence="4">Acid phosphatase</fullName>
    </recommendedName>
</protein>